<dbReference type="InterPro" id="IPR027417">
    <property type="entry name" value="P-loop_NTPase"/>
</dbReference>
<evidence type="ECO:0000259" key="8">
    <source>
        <dbReference type="PROSITE" id="PS51715"/>
    </source>
</evidence>
<gene>
    <name evidence="9" type="ORF">MICPUCDRAFT_60061</name>
</gene>
<dbReference type="SUPFAM" id="SSF52540">
    <property type="entry name" value="P-loop containing nucleoside triphosphate hydrolases"/>
    <property type="match status" value="1"/>
</dbReference>
<evidence type="ECO:0000313" key="9">
    <source>
        <dbReference type="EMBL" id="EEH55416.1"/>
    </source>
</evidence>
<dbReference type="GO" id="GO:0005525">
    <property type="term" value="F:GTP binding"/>
    <property type="evidence" value="ECO:0007669"/>
    <property type="project" value="UniProtKB-KW"/>
</dbReference>
<evidence type="ECO:0000256" key="6">
    <source>
        <dbReference type="SAM" id="Phobius"/>
    </source>
</evidence>
<dbReference type="Gene3D" id="1.20.1000.10">
    <property type="entry name" value="Guanylate-binding protein, C-terminal domain"/>
    <property type="match status" value="1"/>
</dbReference>
<dbReference type="InterPro" id="IPR036543">
    <property type="entry name" value="Guanylate-bd_C_sf"/>
</dbReference>
<keyword evidence="6" id="KW-0472">Membrane</keyword>
<dbReference type="OrthoDB" id="7788754at2759"/>
<comment type="similarity">
    <text evidence="4">Belongs to the TRAFAC class dynamin-like GTPase superfamily. GB1/RHD3 GTPase family.</text>
</comment>
<keyword evidence="2" id="KW-0378">Hydrolase</keyword>
<keyword evidence="6" id="KW-1133">Transmembrane helix</keyword>
<dbReference type="GO" id="GO:0003924">
    <property type="term" value="F:GTPase activity"/>
    <property type="evidence" value="ECO:0007669"/>
    <property type="project" value="InterPro"/>
</dbReference>
<evidence type="ECO:0000256" key="4">
    <source>
        <dbReference type="PROSITE-ProRule" id="PRU01052"/>
    </source>
</evidence>
<keyword evidence="6" id="KW-0812">Transmembrane</keyword>
<feature type="transmembrane region" description="Helical" evidence="6">
    <location>
        <begin position="664"/>
        <end position="682"/>
    </location>
</feature>
<feature type="transmembrane region" description="Helical" evidence="6">
    <location>
        <begin position="615"/>
        <end position="632"/>
    </location>
</feature>
<keyword evidence="10" id="KW-1185">Reference proteome</keyword>
<evidence type="ECO:0000256" key="2">
    <source>
        <dbReference type="ARBA" id="ARBA00022801"/>
    </source>
</evidence>
<evidence type="ECO:0000256" key="3">
    <source>
        <dbReference type="ARBA" id="ARBA00023134"/>
    </source>
</evidence>
<proteinExistence type="inferred from homology"/>
<feature type="compositionally biased region" description="Gly residues" evidence="5">
    <location>
        <begin position="256"/>
        <end position="266"/>
    </location>
</feature>
<feature type="region of interest" description="Disordered" evidence="5">
    <location>
        <begin position="32"/>
        <end position="112"/>
    </location>
</feature>
<dbReference type="Pfam" id="PF02263">
    <property type="entry name" value="GBP"/>
    <property type="match status" value="1"/>
</dbReference>
<evidence type="ECO:0000256" key="1">
    <source>
        <dbReference type="ARBA" id="ARBA00022741"/>
    </source>
</evidence>
<feature type="chain" id="PRO_5002912134" evidence="7">
    <location>
        <begin position="22"/>
        <end position="728"/>
    </location>
</feature>
<keyword evidence="7" id="KW-0732">Signal</keyword>
<evidence type="ECO:0000256" key="7">
    <source>
        <dbReference type="SAM" id="SignalP"/>
    </source>
</evidence>
<protein>
    <submittedName>
        <fullName evidence="9">Guanylate binding protein</fullName>
    </submittedName>
</protein>
<dbReference type="PANTHER" id="PTHR10751">
    <property type="entry name" value="GUANYLATE BINDING PROTEIN"/>
    <property type="match status" value="1"/>
</dbReference>
<dbReference type="InterPro" id="IPR030386">
    <property type="entry name" value="G_GB1_RHD3_dom"/>
</dbReference>
<organism evidence="10">
    <name type="scientific">Micromonas pusilla (strain CCMP1545)</name>
    <name type="common">Picoplanktonic green alga</name>
    <dbReference type="NCBI Taxonomy" id="564608"/>
    <lineage>
        <taxon>Eukaryota</taxon>
        <taxon>Viridiplantae</taxon>
        <taxon>Chlorophyta</taxon>
        <taxon>Mamiellophyceae</taxon>
        <taxon>Mamiellales</taxon>
        <taxon>Mamiellaceae</taxon>
        <taxon>Micromonas</taxon>
    </lineage>
</organism>
<dbReference type="PROSITE" id="PS51715">
    <property type="entry name" value="G_GB1_RHD3"/>
    <property type="match status" value="1"/>
</dbReference>
<dbReference type="RefSeq" id="XP_003060647.1">
    <property type="nucleotide sequence ID" value="XM_003060601.1"/>
</dbReference>
<dbReference type="Proteomes" id="UP000001876">
    <property type="component" value="Unassembled WGS sequence"/>
</dbReference>
<dbReference type="Gene3D" id="3.40.50.300">
    <property type="entry name" value="P-loop containing nucleotide triphosphate hydrolases"/>
    <property type="match status" value="1"/>
</dbReference>
<dbReference type="OMA" id="DRQSGFR"/>
<feature type="transmembrane region" description="Helical" evidence="6">
    <location>
        <begin position="589"/>
        <end position="608"/>
    </location>
</feature>
<dbReference type="Pfam" id="PF02841">
    <property type="entry name" value="GBP_C"/>
    <property type="match status" value="1"/>
</dbReference>
<accession>C1MX81</accession>
<dbReference type="AlphaFoldDB" id="C1MX81"/>
<feature type="signal peptide" evidence="7">
    <location>
        <begin position="1"/>
        <end position="21"/>
    </location>
</feature>
<dbReference type="InterPro" id="IPR003191">
    <property type="entry name" value="Guanylate-bd/ATL_C"/>
</dbReference>
<dbReference type="KEGG" id="mpp:MICPUCDRAFT_60061"/>
<dbReference type="eggNOG" id="KOG2037">
    <property type="taxonomic scope" value="Eukaryota"/>
</dbReference>
<evidence type="ECO:0000256" key="5">
    <source>
        <dbReference type="SAM" id="MobiDB-lite"/>
    </source>
</evidence>
<evidence type="ECO:0000313" key="10">
    <source>
        <dbReference type="Proteomes" id="UP000001876"/>
    </source>
</evidence>
<dbReference type="EMBL" id="GG663742">
    <property type="protein sequence ID" value="EEH55416.1"/>
    <property type="molecule type" value="Genomic_DNA"/>
</dbReference>
<sequence length="728" mass="77814">MRARGPLLAVLAIALMSGADAVDVAPAPAAATGAVATPPTPKRGVHRKLDPGNGRGVAGRTPPPKSAHPAPIRGAASTRSSAADVAAPGMVRGGHRPLPIVLPSKGESTKLTPQRDGLDMLRSLEGPVAPVVVIGPYRSGKSFLLNQLLGVPCGEGFGVGHTRQTETKGVWVWGEPRTMKSSTPGEPDAAVVYVDTEGFEATGMSDAYDDRIFALSSIMASVLVYNLPETVKESDIAKLSFAVELAEEFFARAGGGGGGGGGVGGEGDGDDDDETTHSQLRTFLPHSLMWLIQRDFLEGGVREMVADALKPVNNPSGDKHVDELNRIRTSLTALAKNSTAFGLKQPHLQRTKLCDLKDTELDATYVKQRTKLSKLVLEHAKAKDGLGDLLDRGGNGGVGAGGGKYMTGPTLAALIERSVKALNEGDFPSAGNVVDSFNRDALERHLGTYAAALESVALPAREEALRSEHERAASAATAAFKKERFGRGRVTTASLKTRLQEMYDARVEKNAFASGRECEQSAGACEDGLVALQTMRLPSLHKFEHEASACKAIWDKKCIGPSREIYAARLERTANRERAAFMQSYNARLLNGLLVGSIAGIVIFRFLFKVGILELASWALFGMLEITPKLYITPGESMFDSRWWNLAAGAWEVAAYNPFVDMTILGPLLGGGLVALLVWVRVRACVLAVAPYCPCLGSCFRCCLRRLGRKGQRGADKRKVARHRDLDV</sequence>
<dbReference type="GeneID" id="9685788"/>
<keyword evidence="1" id="KW-0547">Nucleotide-binding</keyword>
<keyword evidence="3" id="KW-0342">GTP-binding</keyword>
<dbReference type="SUPFAM" id="SSF48340">
    <property type="entry name" value="Interferon-induced guanylate-binding protein 1 (GBP1), C-terminal domain"/>
    <property type="match status" value="1"/>
</dbReference>
<name>C1MX81_MICPC</name>
<feature type="region of interest" description="Disordered" evidence="5">
    <location>
        <begin position="256"/>
        <end position="277"/>
    </location>
</feature>
<feature type="domain" description="GB1/RHD3-type G" evidence="8">
    <location>
        <begin position="125"/>
        <end position="254"/>
    </location>
</feature>
<reference evidence="9 10" key="1">
    <citation type="journal article" date="2009" name="Science">
        <title>Green evolution and dynamic adaptations revealed by genomes of the marine picoeukaryotes Micromonas.</title>
        <authorList>
            <person name="Worden A.Z."/>
            <person name="Lee J.H."/>
            <person name="Mock T."/>
            <person name="Rouze P."/>
            <person name="Simmons M.P."/>
            <person name="Aerts A.L."/>
            <person name="Allen A.E."/>
            <person name="Cuvelier M.L."/>
            <person name="Derelle E."/>
            <person name="Everett M.V."/>
            <person name="Foulon E."/>
            <person name="Grimwood J."/>
            <person name="Gundlach H."/>
            <person name="Henrissat B."/>
            <person name="Napoli C."/>
            <person name="McDonald S.M."/>
            <person name="Parker M.S."/>
            <person name="Rombauts S."/>
            <person name="Salamov A."/>
            <person name="Von Dassow P."/>
            <person name="Badger J.H."/>
            <person name="Coutinho P.M."/>
            <person name="Demir E."/>
            <person name="Dubchak I."/>
            <person name="Gentemann C."/>
            <person name="Eikrem W."/>
            <person name="Gready J.E."/>
            <person name="John U."/>
            <person name="Lanier W."/>
            <person name="Lindquist E.A."/>
            <person name="Lucas S."/>
            <person name="Mayer K.F."/>
            <person name="Moreau H."/>
            <person name="Not F."/>
            <person name="Otillar R."/>
            <person name="Panaud O."/>
            <person name="Pangilinan J."/>
            <person name="Paulsen I."/>
            <person name="Piegu B."/>
            <person name="Poliakov A."/>
            <person name="Robbens S."/>
            <person name="Schmutz J."/>
            <person name="Toulza E."/>
            <person name="Wyss T."/>
            <person name="Zelensky A."/>
            <person name="Zhou K."/>
            <person name="Armbrust E.V."/>
            <person name="Bhattacharya D."/>
            <person name="Goodenough U.W."/>
            <person name="Van de Peer Y."/>
            <person name="Grigoriev I.V."/>
        </authorList>
    </citation>
    <scope>NUCLEOTIDE SEQUENCE [LARGE SCALE GENOMIC DNA]</scope>
    <source>
        <strain evidence="9 10">CCMP1545</strain>
    </source>
</reference>
<dbReference type="InterPro" id="IPR015894">
    <property type="entry name" value="Guanylate-bd_N"/>
</dbReference>